<keyword evidence="7" id="KW-0560">Oxidoreductase</keyword>
<feature type="domain" description="MTHFR SAM-binding regulatory" evidence="10">
    <location>
        <begin position="343"/>
        <end position="611"/>
    </location>
</feature>
<dbReference type="InterPro" id="IPR003171">
    <property type="entry name" value="Mehydrof_redctse-like"/>
</dbReference>
<keyword evidence="5" id="KW-0274">FAD</keyword>
<evidence type="ECO:0000256" key="7">
    <source>
        <dbReference type="ARBA" id="ARBA00023002"/>
    </source>
</evidence>
<dbReference type="AlphaFoldDB" id="A0AAV5RF00"/>
<dbReference type="PANTHER" id="PTHR45754">
    <property type="entry name" value="METHYLENETETRAHYDROFOLATE REDUCTASE"/>
    <property type="match status" value="1"/>
</dbReference>
<dbReference type="Gene3D" id="3.20.20.220">
    <property type="match status" value="1"/>
</dbReference>
<evidence type="ECO:0000256" key="4">
    <source>
        <dbReference type="ARBA" id="ARBA00022630"/>
    </source>
</evidence>
<dbReference type="PANTHER" id="PTHR45754:SF3">
    <property type="entry name" value="METHYLENETETRAHYDROFOLATE REDUCTASE (NADPH)"/>
    <property type="match status" value="1"/>
</dbReference>
<evidence type="ECO:0000313" key="12">
    <source>
        <dbReference type="Proteomes" id="UP001362899"/>
    </source>
</evidence>
<comment type="caution">
    <text evidence="11">The sequence shown here is derived from an EMBL/GenBank/DDBJ whole genome shotgun (WGS) entry which is preliminary data.</text>
</comment>
<keyword evidence="4" id="KW-0285">Flavoprotein</keyword>
<evidence type="ECO:0000259" key="10">
    <source>
        <dbReference type="Pfam" id="PF21895"/>
    </source>
</evidence>
<feature type="compositionally biased region" description="Polar residues" evidence="9">
    <location>
        <begin position="122"/>
        <end position="142"/>
    </location>
</feature>
<evidence type="ECO:0000256" key="9">
    <source>
        <dbReference type="SAM" id="MobiDB-lite"/>
    </source>
</evidence>
<evidence type="ECO:0000256" key="8">
    <source>
        <dbReference type="RuleBase" id="RU004254"/>
    </source>
</evidence>
<name>A0AAV5RF00_STABA</name>
<dbReference type="GO" id="GO:0004489">
    <property type="term" value="F:methylenetetrahydrofolate reductase [NAD(P)H] activity"/>
    <property type="evidence" value="ECO:0007669"/>
    <property type="project" value="InterPro"/>
</dbReference>
<dbReference type="GO" id="GO:0035999">
    <property type="term" value="P:tetrahydrofolate interconversion"/>
    <property type="evidence" value="ECO:0007669"/>
    <property type="project" value="TreeGrafter"/>
</dbReference>
<dbReference type="GO" id="GO:0005829">
    <property type="term" value="C:cytosol"/>
    <property type="evidence" value="ECO:0007669"/>
    <property type="project" value="TreeGrafter"/>
</dbReference>
<comment type="similarity">
    <text evidence="3">Belongs to the methylenetetrahydrofolate reductase family.</text>
</comment>
<keyword evidence="6" id="KW-0521">NADP</keyword>
<comment type="cofactor">
    <cofactor evidence="1">
        <name>FAD</name>
        <dbReference type="ChEBI" id="CHEBI:57692"/>
    </cofactor>
</comment>
<dbReference type="Pfam" id="PF21895">
    <property type="entry name" value="MTHFR_C"/>
    <property type="match status" value="1"/>
</dbReference>
<dbReference type="GO" id="GO:0071949">
    <property type="term" value="F:FAD binding"/>
    <property type="evidence" value="ECO:0007669"/>
    <property type="project" value="TreeGrafter"/>
</dbReference>
<gene>
    <name evidence="11" type="ORF">DASB73_007600</name>
</gene>
<organism evidence="11 12">
    <name type="scientific">Starmerella bacillaris</name>
    <name type="common">Yeast</name>
    <name type="synonym">Candida zemplinina</name>
    <dbReference type="NCBI Taxonomy" id="1247836"/>
    <lineage>
        <taxon>Eukaryota</taxon>
        <taxon>Fungi</taxon>
        <taxon>Dikarya</taxon>
        <taxon>Ascomycota</taxon>
        <taxon>Saccharomycotina</taxon>
        <taxon>Dipodascomycetes</taxon>
        <taxon>Dipodascales</taxon>
        <taxon>Trichomonascaceae</taxon>
        <taxon>Starmerella</taxon>
    </lineage>
</organism>
<dbReference type="InterPro" id="IPR029041">
    <property type="entry name" value="FAD-linked_oxidoreductase-like"/>
</dbReference>
<dbReference type="InterPro" id="IPR004621">
    <property type="entry name" value="Fadh2_euk"/>
</dbReference>
<dbReference type="Pfam" id="PF02219">
    <property type="entry name" value="MTHFR"/>
    <property type="match status" value="1"/>
</dbReference>
<accession>A0AAV5RF00</accession>
<dbReference type="NCBIfam" id="TIGR00677">
    <property type="entry name" value="fadh2_euk"/>
    <property type="match status" value="1"/>
</dbReference>
<dbReference type="FunFam" id="3.20.20.220:FF:000002">
    <property type="entry name" value="Methylenetetrahydrofolate reductase"/>
    <property type="match status" value="1"/>
</dbReference>
<evidence type="ECO:0000256" key="3">
    <source>
        <dbReference type="ARBA" id="ARBA00006743"/>
    </source>
</evidence>
<keyword evidence="12" id="KW-1185">Reference proteome</keyword>
<dbReference type="InterPro" id="IPR053806">
    <property type="entry name" value="MTHFR_C"/>
</dbReference>
<dbReference type="EMBL" id="BTGC01000003">
    <property type="protein sequence ID" value="GMM49802.1"/>
    <property type="molecule type" value="Genomic_DNA"/>
</dbReference>
<dbReference type="SUPFAM" id="SSF51730">
    <property type="entry name" value="FAD-linked oxidoreductase"/>
    <property type="match status" value="1"/>
</dbReference>
<reference evidence="11 12" key="1">
    <citation type="journal article" date="2023" name="Elife">
        <title>Identification of key yeast species and microbe-microbe interactions impacting larval growth of Drosophila in the wild.</title>
        <authorList>
            <person name="Mure A."/>
            <person name="Sugiura Y."/>
            <person name="Maeda R."/>
            <person name="Honda K."/>
            <person name="Sakurai N."/>
            <person name="Takahashi Y."/>
            <person name="Watada M."/>
            <person name="Katoh T."/>
            <person name="Gotoh A."/>
            <person name="Gotoh Y."/>
            <person name="Taniguchi I."/>
            <person name="Nakamura K."/>
            <person name="Hayashi T."/>
            <person name="Katayama T."/>
            <person name="Uemura T."/>
            <person name="Hattori Y."/>
        </authorList>
    </citation>
    <scope>NUCLEOTIDE SEQUENCE [LARGE SCALE GENOMIC DNA]</scope>
    <source>
        <strain evidence="11 12">SB-73</strain>
    </source>
</reference>
<comment type="pathway">
    <text evidence="2 8">One-carbon metabolism; tetrahydrofolate interconversion.</text>
</comment>
<protein>
    <submittedName>
        <fullName evidence="11">Methylenetetrahydrofolate reductase (NAD(P)H)</fullName>
    </submittedName>
</protein>
<evidence type="ECO:0000256" key="6">
    <source>
        <dbReference type="ARBA" id="ARBA00022857"/>
    </source>
</evidence>
<evidence type="ECO:0000313" key="11">
    <source>
        <dbReference type="EMBL" id="GMM49802.1"/>
    </source>
</evidence>
<feature type="region of interest" description="Disordered" evidence="9">
    <location>
        <begin position="111"/>
        <end position="142"/>
    </location>
</feature>
<evidence type="ECO:0000256" key="1">
    <source>
        <dbReference type="ARBA" id="ARBA00001974"/>
    </source>
</evidence>
<dbReference type="GO" id="GO:0009086">
    <property type="term" value="P:methionine biosynthetic process"/>
    <property type="evidence" value="ECO:0007669"/>
    <property type="project" value="TreeGrafter"/>
</dbReference>
<dbReference type="CDD" id="cd00537">
    <property type="entry name" value="MTHFR"/>
    <property type="match status" value="1"/>
</dbReference>
<evidence type="ECO:0000256" key="2">
    <source>
        <dbReference type="ARBA" id="ARBA00004777"/>
    </source>
</evidence>
<dbReference type="Proteomes" id="UP001362899">
    <property type="component" value="Unassembled WGS sequence"/>
</dbReference>
<evidence type="ECO:0000256" key="5">
    <source>
        <dbReference type="ARBA" id="ARBA00022827"/>
    </source>
</evidence>
<proteinExistence type="inferred from homology"/>
<sequence length="613" mass="68627">MKISDKLSQRKKGDVSYSFEYFCPKTEQGVFNLIDRIDLMSKLGPLFVDITWNAGGSSSSDTTLELIQVTQNEIGADTCMHMTCTNMTIKEVDAALQSAYDSGCRNILALRGDPPIDRSNDHNSSTPNGSNESESSDATTDNNRSEFKYAKDLVKHIRAKFGDSVSIGVAGYPEGLAEQPDNDLLITHLKEKVDAGADFVVTQMFYDADAFVEWFEKVRAAGINVPLIPGIMPVSGWASFLRRARWCQIKLPQHWLDALEPLAHDDAAIRAKGTELVAELCQELVRRTDIDHFHFYTMNLEKSPVMCLDALNLIDESAVDEGTAPLIVPTAQRSRLRSGSSFSSVKPIHWRNRPKSYSSRTAAWDEFPNGRWGDVRSPAFNELNELEALLKVSTAAARKWWGHPANAADVGKVVQEYIRGTLTSLPWSESPAADEIKAIEDSVLELNDGTNEWFTVNSQPAVNGAESTDPMFGWGPVHGYVFQKAYVELLVSPKTWNEKLHPKLKAIEHDVATYYAVDAVSCDLLTNAHEDEVNAVTWGIFPGKEIVQPTIVEGASFLAWRDEAFRIAQEWSRCYQKDSDSFKFLNEVAEKWILVNVVYHDFHNRNGIFELFK</sequence>